<keyword evidence="2" id="KW-1185">Reference proteome</keyword>
<protein>
    <submittedName>
        <fullName evidence="1">Uncharacterized protein</fullName>
    </submittedName>
</protein>
<dbReference type="EMBL" id="LANI01000032">
    <property type="protein sequence ID" value="KKJ75418.1"/>
    <property type="molecule type" value="Genomic_DNA"/>
</dbReference>
<dbReference type="AlphaFoldDB" id="A0A0M2R7A8"/>
<evidence type="ECO:0000313" key="1">
    <source>
        <dbReference type="EMBL" id="KKJ75418.1"/>
    </source>
</evidence>
<organism evidence="1 2">
    <name type="scientific">Kiloniella litopenaei</name>
    <dbReference type="NCBI Taxonomy" id="1549748"/>
    <lineage>
        <taxon>Bacteria</taxon>
        <taxon>Pseudomonadati</taxon>
        <taxon>Pseudomonadota</taxon>
        <taxon>Alphaproteobacteria</taxon>
        <taxon>Rhodospirillales</taxon>
        <taxon>Kiloniellaceae</taxon>
        <taxon>Kiloniella</taxon>
    </lineage>
</organism>
<accession>A0A0M2R7A8</accession>
<dbReference type="Proteomes" id="UP000034491">
    <property type="component" value="Unassembled WGS sequence"/>
</dbReference>
<name>A0A0M2R7A8_9PROT</name>
<reference evidence="1 2" key="1">
    <citation type="submission" date="2015-03" db="EMBL/GenBank/DDBJ databases">
        <title>Genome sequence of Kiloniella sp. P1-1, isolated from the gut microflora of Pacific white shrimp, Penaeus vannamei.</title>
        <authorList>
            <person name="Shao Z."/>
            <person name="Wang L."/>
            <person name="Li X."/>
        </authorList>
    </citation>
    <scope>NUCLEOTIDE SEQUENCE [LARGE SCALE GENOMIC DNA]</scope>
    <source>
        <strain evidence="1 2">P1-1</strain>
    </source>
</reference>
<evidence type="ECO:0000313" key="2">
    <source>
        <dbReference type="Proteomes" id="UP000034491"/>
    </source>
</evidence>
<comment type="caution">
    <text evidence="1">The sequence shown here is derived from an EMBL/GenBank/DDBJ whole genome shotgun (WGS) entry which is preliminary data.</text>
</comment>
<dbReference type="OrthoDB" id="8452369at2"/>
<proteinExistence type="predicted"/>
<dbReference type="STRING" id="1549748.WH95_18425"/>
<sequence length="156" mass="17124">MRQLPRADYLKINARTKRLVEAVGGGKEAASLTRVNETSISNYLNVHHEQFMPADVIADLECVAGEPLLSGLIAELSGGHITGPEETDPIRMFAALNGKLGELCGKACEYADDNHYDNYELDDLIKGAETLMIAAGRVHDNISRMREQRRVKSAAE</sequence>
<gene>
    <name evidence="1" type="ORF">WH95_18425</name>
</gene>
<dbReference type="RefSeq" id="WP_046509846.1">
    <property type="nucleotide sequence ID" value="NZ_LANI01000032.1"/>
</dbReference>